<accession>M8DXI8</accession>
<keyword evidence="1" id="KW-1133">Transmembrane helix</keyword>
<dbReference type="OrthoDB" id="9806121at2"/>
<reference evidence="3 4" key="1">
    <citation type="submission" date="2013-03" db="EMBL/GenBank/DDBJ databases">
        <title>Assembly of a new bacterial strain Brevibacillus borstelensis AK1.</title>
        <authorList>
            <person name="Rajan I."/>
            <person name="PoliReddy D."/>
            <person name="Sugumar T."/>
            <person name="Rathinam K."/>
            <person name="Alqarawi S."/>
            <person name="Khalil A.B."/>
            <person name="Sivakumar N."/>
        </authorList>
    </citation>
    <scope>NUCLEOTIDE SEQUENCE [LARGE SCALE GENOMIC DNA]</scope>
    <source>
        <strain evidence="3 4">AK1</strain>
    </source>
</reference>
<evidence type="ECO:0000313" key="3">
    <source>
        <dbReference type="EMBL" id="EMT51716.1"/>
    </source>
</evidence>
<sequence>MKISKHSAEHYIWGDNCDGWHLVKGQDLSVIHERMPANTSEVKHYHEKSRQFFFVLSGTATMIVGDKEFVLHQQEGIEIAPLISHQMTVMNVARLEKTKKAAWIVWGLYAAIMILYTTAIKFGSHLWFGRPISIDGPYQFGLLVADYAPPILLMIVPLMFWKAANLAEKCEVKE</sequence>
<gene>
    <name evidence="3" type="ORF">I532_15276</name>
</gene>
<dbReference type="STRING" id="1300222.I532_15276"/>
<evidence type="ECO:0000313" key="4">
    <source>
        <dbReference type="Proteomes" id="UP000012081"/>
    </source>
</evidence>
<dbReference type="InterPro" id="IPR011051">
    <property type="entry name" value="RmlC_Cupin_sf"/>
</dbReference>
<feature type="transmembrane region" description="Helical" evidence="1">
    <location>
        <begin position="140"/>
        <end position="161"/>
    </location>
</feature>
<dbReference type="EMBL" id="APBN01000006">
    <property type="protein sequence ID" value="EMT51716.1"/>
    <property type="molecule type" value="Genomic_DNA"/>
</dbReference>
<dbReference type="AlphaFoldDB" id="M8DXI8"/>
<keyword evidence="1" id="KW-0812">Transmembrane</keyword>
<protein>
    <recommendedName>
        <fullName evidence="2">Cupin type-2 domain-containing protein</fullName>
    </recommendedName>
</protein>
<evidence type="ECO:0000256" key="1">
    <source>
        <dbReference type="SAM" id="Phobius"/>
    </source>
</evidence>
<dbReference type="Proteomes" id="UP000012081">
    <property type="component" value="Unassembled WGS sequence"/>
</dbReference>
<feature type="transmembrane region" description="Helical" evidence="1">
    <location>
        <begin position="101"/>
        <end position="120"/>
    </location>
</feature>
<dbReference type="SUPFAM" id="SSF51182">
    <property type="entry name" value="RmlC-like cupins"/>
    <property type="match status" value="1"/>
</dbReference>
<keyword evidence="4" id="KW-1185">Reference proteome</keyword>
<keyword evidence="1" id="KW-0472">Membrane</keyword>
<dbReference type="PATRIC" id="fig|1300222.3.peg.3197"/>
<dbReference type="Gene3D" id="2.60.120.10">
    <property type="entry name" value="Jelly Rolls"/>
    <property type="match status" value="1"/>
</dbReference>
<dbReference type="InterPro" id="IPR014710">
    <property type="entry name" value="RmlC-like_jellyroll"/>
</dbReference>
<dbReference type="Pfam" id="PF07883">
    <property type="entry name" value="Cupin_2"/>
    <property type="match status" value="1"/>
</dbReference>
<comment type="caution">
    <text evidence="3">The sequence shown here is derived from an EMBL/GenBank/DDBJ whole genome shotgun (WGS) entry which is preliminary data.</text>
</comment>
<feature type="domain" description="Cupin type-2" evidence="2">
    <location>
        <begin position="33"/>
        <end position="87"/>
    </location>
</feature>
<name>M8DXI8_9BACL</name>
<dbReference type="InterPro" id="IPR013096">
    <property type="entry name" value="Cupin_2"/>
</dbReference>
<proteinExistence type="predicted"/>
<organism evidence="3 4">
    <name type="scientific">Brevibacillus borstelensis AK1</name>
    <dbReference type="NCBI Taxonomy" id="1300222"/>
    <lineage>
        <taxon>Bacteria</taxon>
        <taxon>Bacillati</taxon>
        <taxon>Bacillota</taxon>
        <taxon>Bacilli</taxon>
        <taxon>Bacillales</taxon>
        <taxon>Paenibacillaceae</taxon>
        <taxon>Brevibacillus</taxon>
    </lineage>
</organism>
<evidence type="ECO:0000259" key="2">
    <source>
        <dbReference type="Pfam" id="PF07883"/>
    </source>
</evidence>